<dbReference type="Proteomes" id="UP001145742">
    <property type="component" value="Unassembled WGS sequence"/>
</dbReference>
<name>A0ABQ9D9G2_9PASS</name>
<protein>
    <submittedName>
        <fullName evidence="1">Uncharacterized protein</fullName>
    </submittedName>
</protein>
<evidence type="ECO:0000313" key="1">
    <source>
        <dbReference type="EMBL" id="KAJ7417373.1"/>
    </source>
</evidence>
<accession>A0ABQ9D9G2</accession>
<comment type="caution">
    <text evidence="1">The sequence shown here is derived from an EMBL/GenBank/DDBJ whole genome shotgun (WGS) entry which is preliminary data.</text>
</comment>
<proteinExistence type="predicted"/>
<sequence length="181" mass="20245">MNQHSLGADLLESSSMEKDLGVLMASKLSLSQQCVLVDKRVNGILGGDPAPLLSPGGTSSVLCPVLSSQAKRNMVLVQSKVMKMFKGLEHPFYEERLRELGLFTLEKRRLSRDLINSNTPEDICTARQSLFLSCDLCTFEAEARHSRCDGNDEELLKKVLTYWPRSSSWVIDIHSMKAWVS</sequence>
<dbReference type="EMBL" id="WHWB01033763">
    <property type="protein sequence ID" value="KAJ7417373.1"/>
    <property type="molecule type" value="Genomic_DNA"/>
</dbReference>
<gene>
    <name evidence="1" type="ORF">WISP_64809</name>
</gene>
<reference evidence="1" key="1">
    <citation type="submission" date="2019-10" db="EMBL/GenBank/DDBJ databases">
        <authorList>
            <person name="Soares A.E.R."/>
            <person name="Aleixo A."/>
            <person name="Schneider P."/>
            <person name="Miyaki C.Y."/>
            <person name="Schneider M.P."/>
            <person name="Mello C."/>
            <person name="Vasconcelos A.T.R."/>
        </authorList>
    </citation>
    <scope>NUCLEOTIDE SEQUENCE</scope>
    <source>
        <tissue evidence="1">Muscle</tissue>
    </source>
</reference>
<evidence type="ECO:0000313" key="2">
    <source>
        <dbReference type="Proteomes" id="UP001145742"/>
    </source>
</evidence>
<organism evidence="1 2">
    <name type="scientific">Willisornis vidua</name>
    <name type="common">Xingu scale-backed antbird</name>
    <dbReference type="NCBI Taxonomy" id="1566151"/>
    <lineage>
        <taxon>Eukaryota</taxon>
        <taxon>Metazoa</taxon>
        <taxon>Chordata</taxon>
        <taxon>Craniata</taxon>
        <taxon>Vertebrata</taxon>
        <taxon>Euteleostomi</taxon>
        <taxon>Archelosauria</taxon>
        <taxon>Archosauria</taxon>
        <taxon>Dinosauria</taxon>
        <taxon>Saurischia</taxon>
        <taxon>Theropoda</taxon>
        <taxon>Coelurosauria</taxon>
        <taxon>Aves</taxon>
        <taxon>Neognathae</taxon>
        <taxon>Neoaves</taxon>
        <taxon>Telluraves</taxon>
        <taxon>Australaves</taxon>
        <taxon>Passeriformes</taxon>
        <taxon>Thamnophilidae</taxon>
        <taxon>Willisornis</taxon>
    </lineage>
</organism>
<keyword evidence="2" id="KW-1185">Reference proteome</keyword>